<dbReference type="Proteomes" id="UP000240621">
    <property type="component" value="Unassembled WGS sequence"/>
</dbReference>
<dbReference type="AlphaFoldDB" id="A0A2P8CCD8"/>
<proteinExistence type="predicted"/>
<sequence>MMEQKQEMHEFINRGDEHFMAHISLDCVIFGFHANQLKVLLLKIRHDDRWALPGGFVLKEETMEEAADRVLNERTGLNDIFLRQFHVFSDIHRSNTEKFLELMRSEGIVVEENNWLTKRFISVGFYALVDYEKAIPAEGWDSEACEWFDLDNVGELILDHNKIIGAALETMRRQLNFLPIGYNLLPEKFTMPELQKLYETILGKTLDRRNFQRKMLAYGILDRLDERRKGGAHKAPYLYKFNLEQYQKALKEGLQGGW</sequence>
<dbReference type="SUPFAM" id="SSF55811">
    <property type="entry name" value="Nudix"/>
    <property type="match status" value="1"/>
</dbReference>
<name>A0A2P8CCD8_9BACT</name>
<dbReference type="RefSeq" id="WP_246187224.1">
    <property type="nucleotide sequence ID" value="NZ_BLAU01000001.1"/>
</dbReference>
<evidence type="ECO:0000259" key="1">
    <source>
        <dbReference type="PROSITE" id="PS51462"/>
    </source>
</evidence>
<evidence type="ECO:0000313" key="3">
    <source>
        <dbReference type="EMBL" id="PSK82631.1"/>
    </source>
</evidence>
<accession>A0A2P8CCD8</accession>
<keyword evidence="5" id="KW-1185">Reference proteome</keyword>
<dbReference type="Proteomes" id="UP000396862">
    <property type="component" value="Unassembled WGS sequence"/>
</dbReference>
<dbReference type="InterPro" id="IPR036390">
    <property type="entry name" value="WH_DNA-bd_sf"/>
</dbReference>
<evidence type="ECO:0000313" key="4">
    <source>
        <dbReference type="Proteomes" id="UP000240621"/>
    </source>
</evidence>
<dbReference type="SUPFAM" id="SSF46785">
    <property type="entry name" value="Winged helix' DNA-binding domain"/>
    <property type="match status" value="1"/>
</dbReference>
<dbReference type="InterPro" id="IPR000086">
    <property type="entry name" value="NUDIX_hydrolase_dom"/>
</dbReference>
<dbReference type="InterPro" id="IPR015797">
    <property type="entry name" value="NUDIX_hydrolase-like_dom_sf"/>
</dbReference>
<reference evidence="3 4" key="1">
    <citation type="submission" date="2018-03" db="EMBL/GenBank/DDBJ databases">
        <title>Genomic Encyclopedia of Archaeal and Bacterial Type Strains, Phase II (KMG-II): from individual species to whole genera.</title>
        <authorList>
            <person name="Goeker M."/>
        </authorList>
    </citation>
    <scope>NUCLEOTIDE SEQUENCE [LARGE SCALE GENOMIC DNA]</scope>
    <source>
        <strain evidence="3 4">DSM 27267</strain>
    </source>
</reference>
<evidence type="ECO:0000313" key="2">
    <source>
        <dbReference type="EMBL" id="GET21544.1"/>
    </source>
</evidence>
<dbReference type="PANTHER" id="PTHR43736:SF4">
    <property type="entry name" value="SLR1690 PROTEIN"/>
    <property type="match status" value="1"/>
</dbReference>
<feature type="domain" description="Nudix hydrolase" evidence="1">
    <location>
        <begin position="20"/>
        <end position="172"/>
    </location>
</feature>
<comment type="caution">
    <text evidence="3">The sequence shown here is derived from an EMBL/GenBank/DDBJ whole genome shotgun (WGS) entry which is preliminary data.</text>
</comment>
<gene>
    <name evidence="3" type="ORF">CLV93_10523</name>
    <name evidence="2" type="ORF">JCM18694_17900</name>
</gene>
<dbReference type="Pfam" id="PF21906">
    <property type="entry name" value="WHD_NrtR"/>
    <property type="match status" value="1"/>
</dbReference>
<dbReference type="InterPro" id="IPR036388">
    <property type="entry name" value="WH-like_DNA-bd_sf"/>
</dbReference>
<dbReference type="CDD" id="cd18873">
    <property type="entry name" value="NUDIX_NadM_like"/>
    <property type="match status" value="1"/>
</dbReference>
<dbReference type="EMBL" id="BLAU01000001">
    <property type="protein sequence ID" value="GET21544.1"/>
    <property type="molecule type" value="Genomic_DNA"/>
</dbReference>
<dbReference type="Gene3D" id="1.10.10.10">
    <property type="entry name" value="Winged helix-like DNA-binding domain superfamily/Winged helix DNA-binding domain"/>
    <property type="match status" value="1"/>
</dbReference>
<dbReference type="EMBL" id="PYGC01000005">
    <property type="protein sequence ID" value="PSK82631.1"/>
    <property type="molecule type" value="Genomic_DNA"/>
</dbReference>
<reference evidence="2 5" key="2">
    <citation type="submission" date="2019-10" db="EMBL/GenBank/DDBJ databases">
        <title>Prolixibacter strains distinguished by the presence of nitrate reductase genes were adept at nitrate-dependent anaerobic corrosion of metallic iron and carbon steel.</title>
        <authorList>
            <person name="Iino T."/>
            <person name="Shono N."/>
            <person name="Ito K."/>
            <person name="Nakamura R."/>
            <person name="Sueoka K."/>
            <person name="Harayama S."/>
            <person name="Ohkuma M."/>
        </authorList>
    </citation>
    <scope>NUCLEOTIDE SEQUENCE [LARGE SCALE GENOMIC DNA]</scope>
    <source>
        <strain evidence="2 5">MIC1-1</strain>
    </source>
</reference>
<dbReference type="PROSITE" id="PS51462">
    <property type="entry name" value="NUDIX"/>
    <property type="match status" value="1"/>
</dbReference>
<organism evidence="3 4">
    <name type="scientific">Prolixibacter denitrificans</name>
    <dbReference type="NCBI Taxonomy" id="1541063"/>
    <lineage>
        <taxon>Bacteria</taxon>
        <taxon>Pseudomonadati</taxon>
        <taxon>Bacteroidota</taxon>
        <taxon>Bacteroidia</taxon>
        <taxon>Marinilabiliales</taxon>
        <taxon>Prolixibacteraceae</taxon>
        <taxon>Prolixibacter</taxon>
    </lineage>
</organism>
<evidence type="ECO:0000313" key="5">
    <source>
        <dbReference type="Proteomes" id="UP000396862"/>
    </source>
</evidence>
<protein>
    <submittedName>
        <fullName evidence="3">ADP-ribose pyrophosphatase YjhB (NUDIX family)</fullName>
    </submittedName>
    <submittedName>
        <fullName evidence="2">DNA mismatch repair protein MutT</fullName>
    </submittedName>
</protein>
<dbReference type="Pfam" id="PF00293">
    <property type="entry name" value="NUDIX"/>
    <property type="match status" value="1"/>
</dbReference>
<dbReference type="PANTHER" id="PTHR43736">
    <property type="entry name" value="ADP-RIBOSE PYROPHOSPHATASE"/>
    <property type="match status" value="1"/>
</dbReference>
<dbReference type="Gene3D" id="3.90.79.10">
    <property type="entry name" value="Nucleoside Triphosphate Pyrophosphohydrolase"/>
    <property type="match status" value="1"/>
</dbReference>
<dbReference type="InterPro" id="IPR054105">
    <property type="entry name" value="WHD_NrtR"/>
</dbReference>